<dbReference type="PaxDb" id="4577-GRMZM2G038490_P01"/>
<dbReference type="OMA" id="FCPSMSS"/>
<proteinExistence type="predicted"/>
<feature type="signal peptide" evidence="1">
    <location>
        <begin position="1"/>
        <end position="23"/>
    </location>
</feature>
<dbReference type="AlphaFoldDB" id="A0A1D6IQ04"/>
<dbReference type="Gramene" id="Zm00001eb332120_T001">
    <property type="protein sequence ID" value="Zm00001eb332120_P001"/>
    <property type="gene ID" value="Zm00001eb332120"/>
</dbReference>
<keyword evidence="1" id="KW-0732">Signal</keyword>
<evidence type="ECO:0000313" key="3">
    <source>
        <dbReference type="EnsemblPlants" id="Zm00001eb332120_P001"/>
    </source>
</evidence>
<gene>
    <name evidence="3" type="primary">LOC100274734</name>
    <name evidence="2" type="ORF">ZEAMMB73_Zm00001d022643</name>
</gene>
<dbReference type="eggNOG" id="ENOG502QUID">
    <property type="taxonomic scope" value="Eukaryota"/>
</dbReference>
<dbReference type="EMBL" id="CM007650">
    <property type="protein sequence ID" value="ONM61312.1"/>
    <property type="molecule type" value="Genomic_DNA"/>
</dbReference>
<keyword evidence="4" id="KW-1185">Reference proteome</keyword>
<reference evidence="3" key="3">
    <citation type="submission" date="2021-05" db="UniProtKB">
        <authorList>
            <consortium name="EnsemblPlants"/>
        </authorList>
    </citation>
    <scope>IDENTIFICATION</scope>
    <source>
        <strain evidence="3">cv. B73</strain>
    </source>
</reference>
<dbReference type="PROSITE" id="PS51367">
    <property type="entry name" value="THAUMATIN_2"/>
    <property type="match status" value="1"/>
</dbReference>
<dbReference type="PRINTS" id="PR00347">
    <property type="entry name" value="THAUMATIN"/>
</dbReference>
<dbReference type="EnsemblPlants" id="Zm00001eb332120_T001">
    <property type="protein sequence ID" value="Zm00001eb332120_P001"/>
    <property type="gene ID" value="Zm00001eb332120"/>
</dbReference>
<dbReference type="SMART" id="SM00205">
    <property type="entry name" value="THN"/>
    <property type="match status" value="1"/>
</dbReference>
<dbReference type="RefSeq" id="NP_001336826.1">
    <property type="nucleotide sequence ID" value="NM_001349897.1"/>
</dbReference>
<organism evidence="2">
    <name type="scientific">Zea mays</name>
    <name type="common">Maize</name>
    <dbReference type="NCBI Taxonomy" id="4577"/>
    <lineage>
        <taxon>Eukaryota</taxon>
        <taxon>Viridiplantae</taxon>
        <taxon>Streptophyta</taxon>
        <taxon>Embryophyta</taxon>
        <taxon>Tracheophyta</taxon>
        <taxon>Spermatophyta</taxon>
        <taxon>Magnoliopsida</taxon>
        <taxon>Liliopsida</taxon>
        <taxon>Poales</taxon>
        <taxon>Poaceae</taxon>
        <taxon>PACMAD clade</taxon>
        <taxon>Panicoideae</taxon>
        <taxon>Andropogonodae</taxon>
        <taxon>Andropogoneae</taxon>
        <taxon>Tripsacinae</taxon>
        <taxon>Zea</taxon>
    </lineage>
</organism>
<dbReference type="PANTHER" id="PTHR31048">
    <property type="entry name" value="OS03G0233200 PROTEIN"/>
    <property type="match status" value="1"/>
</dbReference>
<evidence type="ECO:0000313" key="2">
    <source>
        <dbReference type="EMBL" id="ONM61312.1"/>
    </source>
</evidence>
<dbReference type="GO" id="GO:0006952">
    <property type="term" value="P:defense response"/>
    <property type="evidence" value="ECO:0000318"/>
    <property type="project" value="GO_Central"/>
</dbReference>
<evidence type="ECO:0000313" key="4">
    <source>
        <dbReference type="Proteomes" id="UP000007305"/>
    </source>
</evidence>
<dbReference type="ExpressionAtlas" id="A0A1D6IQ04">
    <property type="expression patterns" value="baseline and differential"/>
</dbReference>
<dbReference type="Proteomes" id="UP000007305">
    <property type="component" value="Chromosome 7"/>
</dbReference>
<dbReference type="InterPro" id="IPR001938">
    <property type="entry name" value="Thaumatin"/>
</dbReference>
<dbReference type="GeneID" id="100274734"/>
<dbReference type="SMR" id="A0A1D6IQ04"/>
<reference evidence="2 4" key="1">
    <citation type="submission" date="2015-12" db="EMBL/GenBank/DDBJ databases">
        <title>Update maize B73 reference genome by single molecule sequencing technologies.</title>
        <authorList>
            <consortium name="Maize Genome Sequencing Project"/>
            <person name="Ware D."/>
        </authorList>
    </citation>
    <scope>NUCLEOTIDE SEQUENCE [LARGE SCALE GENOMIC DNA]</scope>
    <source>
        <strain evidence="4">cv. B73</strain>
        <tissue evidence="2">Seedling</tissue>
    </source>
</reference>
<dbReference type="Pfam" id="PF00314">
    <property type="entry name" value="Thaumatin"/>
    <property type="match status" value="1"/>
</dbReference>
<dbReference type="FunFam" id="2.60.110.10:FF:000001">
    <property type="entry name" value="THAUMATIN-LIKE PROTEIN 1"/>
    <property type="match status" value="1"/>
</dbReference>
<dbReference type="SUPFAM" id="SSF49870">
    <property type="entry name" value="Osmotin, thaumatin-like protein"/>
    <property type="match status" value="1"/>
</dbReference>
<protein>
    <submittedName>
        <fullName evidence="2">Pathogenesis-related thaumatin superfamily protein</fullName>
    </submittedName>
</protein>
<dbReference type="OrthoDB" id="430315at2759"/>
<dbReference type="CDD" id="cd09218">
    <property type="entry name" value="TLP-PA"/>
    <property type="match status" value="1"/>
</dbReference>
<accession>A0A3L6E0B8</accession>
<accession>A0A1D6IQ04</accession>
<dbReference type="Gene3D" id="2.60.110.10">
    <property type="entry name" value="Thaumatin"/>
    <property type="match status" value="1"/>
</dbReference>
<dbReference type="InterPro" id="IPR037176">
    <property type="entry name" value="Osmotin/thaumatin-like_sf"/>
</dbReference>
<evidence type="ECO:0000256" key="1">
    <source>
        <dbReference type="SAM" id="SignalP"/>
    </source>
</evidence>
<reference evidence="3" key="2">
    <citation type="submission" date="2019-07" db="EMBL/GenBank/DDBJ databases">
        <authorList>
            <person name="Seetharam A."/>
            <person name="Woodhouse M."/>
            <person name="Cannon E."/>
        </authorList>
    </citation>
    <scope>NUCLEOTIDE SEQUENCE [LARGE SCALE GENOMIC DNA]</scope>
    <source>
        <strain evidence="3">cv. B73</strain>
    </source>
</reference>
<feature type="chain" id="PRO_5010805422" evidence="1">
    <location>
        <begin position="24"/>
        <end position="321"/>
    </location>
</feature>
<name>A0A1D6IQ04_MAIZE</name>
<sequence>MAIHRLMLPISILLMSSLSGAVSTTFTLANSCGYTVWPGLLSSAGSAPLPTTGFALAPGESRVVDAPAAWSGRIWGRTRCAADNQASGRFACATGECGSGAVECAGGGAAPPTTLAEFTLDGAGGNDFYDVSLVDGSNLPMAVVPQGGAGTSCGATGCLADLNGPCPADLRVVGSDGAGIACKSACGAYGRPQDCCSGDYGTPATCQPSASSQFFKNACPRAYSYAYDDATSTFTCTSGTASYLVTFCPSISSLKSSVSRTNPGLPLVNDTVSFAGRGDGSSYPYAYASAPPRSSAPCPLALAATAFTWLFAAPYRRRLRL</sequence>